<keyword evidence="4" id="KW-1133">Transmembrane helix</keyword>
<name>A0A2A6CTJ3_PRIPA</name>
<dbReference type="AlphaFoldDB" id="A0A2A6CTJ3"/>
<dbReference type="InterPro" id="IPR013320">
    <property type="entry name" value="ConA-like_dom_sf"/>
</dbReference>
<evidence type="ECO:0000313" key="6">
    <source>
        <dbReference type="EnsemblMetazoa" id="PPA16123.1"/>
    </source>
</evidence>
<dbReference type="PROSITE" id="PS51328">
    <property type="entry name" value="L_LECTIN_LIKE"/>
    <property type="match status" value="2"/>
</dbReference>
<dbReference type="InterPro" id="IPR051136">
    <property type="entry name" value="Intracellular_Lectin-GPT"/>
</dbReference>
<comment type="subcellular location">
    <subcellularLocation>
        <location evidence="1">Membrane</location>
        <topology evidence="1">Single-pass type I membrane protein</topology>
    </subcellularLocation>
</comment>
<accession>A0A2A6CTJ3</accession>
<dbReference type="Gene3D" id="2.60.120.200">
    <property type="match status" value="2"/>
</dbReference>
<keyword evidence="7" id="KW-1185">Reference proteome</keyword>
<evidence type="ECO:0000256" key="4">
    <source>
        <dbReference type="ARBA" id="ARBA00022989"/>
    </source>
</evidence>
<evidence type="ECO:0000256" key="1">
    <source>
        <dbReference type="ARBA" id="ARBA00004479"/>
    </source>
</evidence>
<dbReference type="GO" id="GO:0030134">
    <property type="term" value="C:COPII-coated ER to Golgi transport vesicle"/>
    <property type="evidence" value="ECO:0000318"/>
    <property type="project" value="GO_Central"/>
</dbReference>
<dbReference type="Pfam" id="PF03388">
    <property type="entry name" value="Lectin_leg-like"/>
    <property type="match status" value="2"/>
</dbReference>
<organism evidence="6 7">
    <name type="scientific">Pristionchus pacificus</name>
    <name type="common">Parasitic nematode worm</name>
    <dbReference type="NCBI Taxonomy" id="54126"/>
    <lineage>
        <taxon>Eukaryota</taxon>
        <taxon>Metazoa</taxon>
        <taxon>Ecdysozoa</taxon>
        <taxon>Nematoda</taxon>
        <taxon>Chromadorea</taxon>
        <taxon>Rhabditida</taxon>
        <taxon>Rhabditina</taxon>
        <taxon>Diplogasteromorpha</taxon>
        <taxon>Diplogasteroidea</taxon>
        <taxon>Neodiplogasteridae</taxon>
        <taxon>Pristionchus</taxon>
    </lineage>
</organism>
<gene>
    <name evidence="6" type="primary">WBGene00105677</name>
</gene>
<proteinExistence type="predicted"/>
<dbReference type="GO" id="GO:0000139">
    <property type="term" value="C:Golgi membrane"/>
    <property type="evidence" value="ECO:0000318"/>
    <property type="project" value="GO_Central"/>
</dbReference>
<evidence type="ECO:0000256" key="5">
    <source>
        <dbReference type="ARBA" id="ARBA00023136"/>
    </source>
</evidence>
<reference evidence="7" key="1">
    <citation type="journal article" date="2008" name="Nat. Genet.">
        <title>The Pristionchus pacificus genome provides a unique perspective on nematode lifestyle and parasitism.</title>
        <authorList>
            <person name="Dieterich C."/>
            <person name="Clifton S.W."/>
            <person name="Schuster L.N."/>
            <person name="Chinwalla A."/>
            <person name="Delehaunty K."/>
            <person name="Dinkelacker I."/>
            <person name="Fulton L."/>
            <person name="Fulton R."/>
            <person name="Godfrey J."/>
            <person name="Minx P."/>
            <person name="Mitreva M."/>
            <person name="Roeseler W."/>
            <person name="Tian H."/>
            <person name="Witte H."/>
            <person name="Yang S.P."/>
            <person name="Wilson R.K."/>
            <person name="Sommer R.J."/>
        </authorList>
    </citation>
    <scope>NUCLEOTIDE SEQUENCE [LARGE SCALE GENOMIC DNA]</scope>
    <source>
        <strain evidence="7">PS312</strain>
    </source>
</reference>
<dbReference type="Proteomes" id="UP000005239">
    <property type="component" value="Unassembled WGS sequence"/>
</dbReference>
<dbReference type="PANTHER" id="PTHR12223">
    <property type="entry name" value="VESICULAR MANNOSE-BINDING LECTIN"/>
    <property type="match status" value="1"/>
</dbReference>
<dbReference type="CDD" id="cd07308">
    <property type="entry name" value="lectin_leg-like"/>
    <property type="match status" value="2"/>
</dbReference>
<evidence type="ECO:0000256" key="2">
    <source>
        <dbReference type="ARBA" id="ARBA00022692"/>
    </source>
</evidence>
<dbReference type="FunFam" id="2.60.120.200:FF:000535">
    <property type="entry name" value="Uncharacterized protein"/>
    <property type="match status" value="1"/>
</dbReference>
<accession>A0A8R1UB23</accession>
<dbReference type="OrthoDB" id="270293at2759"/>
<keyword evidence="2" id="KW-0812">Transmembrane</keyword>
<evidence type="ECO:0000256" key="3">
    <source>
        <dbReference type="ARBA" id="ARBA00022729"/>
    </source>
</evidence>
<reference evidence="6" key="2">
    <citation type="submission" date="2022-06" db="UniProtKB">
        <authorList>
            <consortium name="EnsemblMetazoa"/>
        </authorList>
    </citation>
    <scope>IDENTIFICATION</scope>
    <source>
        <strain evidence="6">PS312</strain>
    </source>
</reference>
<dbReference type="GO" id="GO:0005789">
    <property type="term" value="C:endoplasmic reticulum membrane"/>
    <property type="evidence" value="ECO:0000318"/>
    <property type="project" value="GO_Central"/>
</dbReference>
<dbReference type="InterPro" id="IPR005052">
    <property type="entry name" value="Lectin_leg"/>
</dbReference>
<dbReference type="PANTHER" id="PTHR12223:SF45">
    <property type="entry name" value="RE50040P"/>
    <property type="match status" value="1"/>
</dbReference>
<sequence length="672" mass="74339">MLRLCLFLTLIVSSAANSNPKWSRDSTLPVARLTLTKPYGQFWTHWDVRGKVASTNNEIRLTPAVKGVSGAIWSKTQLGLAGFGVEVDFRFASKDGLHADGAAVWFVDKPSEGTAYGISSNFTGIGVVLDTFQNLEYGVGSFVGIVGSDGTTPHLMDNNGKDVLLGKCRVSNMVKVDKNRKKFAETVSVYIEYLGNFIRVFYKYPEGTEWELCADSKVHIPLSYTMGVSASTGELSARHELIALRVFEIPVDHSIAVARSTDKLVFEKKATVENQKDADMITVMWIFIIVIVSVIIIVAAILIFDYYYAQYSGEERGRSEITTKYLPVLLRTLFRRVVHPYSDVMLRISLLLLLVICLSVLAVFPQYPPENRHPLDRFLLVKPYSRSINKFQPLGSVLTTMSEVRLTSNAKSMTGSIWSREILGINAFSVEARLRISSQNAGSVVADGMGIWFTERTSLGSAYGISPMFTGFGVVLDTYDNTNSRRTPFLGLVASNGTVPLNNDNNGELHTLESCRIYDSGAFIRDTNDHTARESITVLIEYLPGSIGIFYKLDRDLDWQHCFTHANVFIPNYFFLGASASTGDLSAQQDLLSLKVFDLPVDMTGTAKSKMSFDQNPRAGTEKKEADGGKALLLLCFFALCFVAVVGGLVIILKPDLIPGTQASIDKKKRFY</sequence>
<dbReference type="GO" id="GO:0005537">
    <property type="term" value="F:D-mannose binding"/>
    <property type="evidence" value="ECO:0000318"/>
    <property type="project" value="GO_Central"/>
</dbReference>
<keyword evidence="3" id="KW-0732">Signal</keyword>
<dbReference type="SUPFAM" id="SSF49899">
    <property type="entry name" value="Concanavalin A-like lectins/glucanases"/>
    <property type="match status" value="2"/>
</dbReference>
<protein>
    <submittedName>
        <fullName evidence="6">Uncharacterized protein</fullName>
    </submittedName>
</protein>
<dbReference type="EnsemblMetazoa" id="PPA16123.1">
    <property type="protein sequence ID" value="PPA16123.1"/>
    <property type="gene ID" value="WBGene00105677"/>
</dbReference>
<keyword evidence="5" id="KW-0472">Membrane</keyword>
<evidence type="ECO:0000313" key="7">
    <source>
        <dbReference type="Proteomes" id="UP000005239"/>
    </source>
</evidence>
<dbReference type="GO" id="GO:0005793">
    <property type="term" value="C:endoplasmic reticulum-Golgi intermediate compartment"/>
    <property type="evidence" value="ECO:0000318"/>
    <property type="project" value="GO_Central"/>
</dbReference>
<dbReference type="GO" id="GO:0006888">
    <property type="term" value="P:endoplasmic reticulum to Golgi vesicle-mediated transport"/>
    <property type="evidence" value="ECO:0000318"/>
    <property type="project" value="GO_Central"/>
</dbReference>